<reference evidence="1 2" key="1">
    <citation type="submission" date="2014-03" db="EMBL/GenBank/DDBJ databases">
        <title>Draft genome of the hookworm Oesophagostomum dentatum.</title>
        <authorList>
            <person name="Mitreva M."/>
        </authorList>
    </citation>
    <scope>NUCLEOTIDE SEQUENCE [LARGE SCALE GENOMIC DNA]</scope>
    <source>
        <strain evidence="1 2">OD-Hann</strain>
    </source>
</reference>
<evidence type="ECO:0000313" key="1">
    <source>
        <dbReference type="EMBL" id="KHJ84991.1"/>
    </source>
</evidence>
<dbReference type="Proteomes" id="UP000053660">
    <property type="component" value="Unassembled WGS sequence"/>
</dbReference>
<organism evidence="1 2">
    <name type="scientific">Oesophagostomum dentatum</name>
    <name type="common">Nodular worm</name>
    <dbReference type="NCBI Taxonomy" id="61180"/>
    <lineage>
        <taxon>Eukaryota</taxon>
        <taxon>Metazoa</taxon>
        <taxon>Ecdysozoa</taxon>
        <taxon>Nematoda</taxon>
        <taxon>Chromadorea</taxon>
        <taxon>Rhabditida</taxon>
        <taxon>Rhabditina</taxon>
        <taxon>Rhabditomorpha</taxon>
        <taxon>Strongyloidea</taxon>
        <taxon>Strongylidae</taxon>
        <taxon>Oesophagostomum</taxon>
    </lineage>
</organism>
<keyword evidence="2" id="KW-1185">Reference proteome</keyword>
<proteinExistence type="predicted"/>
<protein>
    <submittedName>
        <fullName evidence="1">Uncharacterized protein</fullName>
    </submittedName>
</protein>
<sequence length="84" mass="10206">MRRRLYVKRIPVILRRNRNILLQISTVKAQLHRFHRLWRILRMTTLPVTKKWILLILAHTSTYLQGPRRKLRRSASGEIQHSML</sequence>
<evidence type="ECO:0000313" key="2">
    <source>
        <dbReference type="Proteomes" id="UP000053660"/>
    </source>
</evidence>
<dbReference type="EMBL" id="KN565846">
    <property type="protein sequence ID" value="KHJ84991.1"/>
    <property type="molecule type" value="Genomic_DNA"/>
</dbReference>
<dbReference type="AlphaFoldDB" id="A0A0B1SM78"/>
<accession>A0A0B1SM78</accession>
<gene>
    <name evidence="1" type="ORF">OESDEN_15288</name>
</gene>
<name>A0A0B1SM78_OESDE</name>